<protein>
    <submittedName>
        <fullName evidence="2">(northern house mosquito) hypothetical protein</fullName>
    </submittedName>
</protein>
<feature type="compositionally biased region" description="Basic and acidic residues" evidence="1">
    <location>
        <begin position="33"/>
        <end position="49"/>
    </location>
</feature>
<proteinExistence type="predicted"/>
<evidence type="ECO:0000256" key="1">
    <source>
        <dbReference type="SAM" id="MobiDB-lite"/>
    </source>
</evidence>
<name>A0A8D8G3A7_CULPI</name>
<dbReference type="EMBL" id="HBUE01120829">
    <property type="protein sequence ID" value="CAG6492437.1"/>
    <property type="molecule type" value="Transcribed_RNA"/>
</dbReference>
<dbReference type="AlphaFoldDB" id="A0A8D8G3A7"/>
<feature type="region of interest" description="Disordered" evidence="1">
    <location>
        <begin position="1"/>
        <end position="64"/>
    </location>
</feature>
<organism evidence="2">
    <name type="scientific">Culex pipiens</name>
    <name type="common">House mosquito</name>
    <dbReference type="NCBI Taxonomy" id="7175"/>
    <lineage>
        <taxon>Eukaryota</taxon>
        <taxon>Metazoa</taxon>
        <taxon>Ecdysozoa</taxon>
        <taxon>Arthropoda</taxon>
        <taxon>Hexapoda</taxon>
        <taxon>Insecta</taxon>
        <taxon>Pterygota</taxon>
        <taxon>Neoptera</taxon>
        <taxon>Endopterygota</taxon>
        <taxon>Diptera</taxon>
        <taxon>Nematocera</taxon>
        <taxon>Culicoidea</taxon>
        <taxon>Culicidae</taxon>
        <taxon>Culicinae</taxon>
        <taxon>Culicini</taxon>
        <taxon>Culex</taxon>
        <taxon>Culex</taxon>
    </lineage>
</organism>
<sequence length="142" mass="15793">MCPRPVPWPVRDGPGDLHQEPQASPVDRHRHYDPRGRHLVEGVPVRDEEFQPGDSGWPGADLGEGVARWHHGRVQHAPEGQLLPVRVPGVAEGNPPRVRVCRAEAPERLSLSLTKTDFLCVLSRFFSAFVSKKSVFALLTLD</sequence>
<accession>A0A8D8G3A7</accession>
<evidence type="ECO:0000313" key="2">
    <source>
        <dbReference type="EMBL" id="CAG6492433.1"/>
    </source>
</evidence>
<dbReference type="EMBL" id="HBUE01120830">
    <property type="protein sequence ID" value="CAG6492439.1"/>
    <property type="molecule type" value="Transcribed_RNA"/>
</dbReference>
<dbReference type="EMBL" id="HBUE01120827">
    <property type="protein sequence ID" value="CAG6492433.1"/>
    <property type="molecule type" value="Transcribed_RNA"/>
</dbReference>
<reference evidence="2" key="1">
    <citation type="submission" date="2021-05" db="EMBL/GenBank/DDBJ databases">
        <authorList>
            <person name="Alioto T."/>
            <person name="Alioto T."/>
            <person name="Gomez Garrido J."/>
        </authorList>
    </citation>
    <scope>NUCLEOTIDE SEQUENCE</scope>
</reference>